<name>A0A1Y2C9R5_9FUNG</name>
<dbReference type="EMBL" id="MCGO01000024">
    <property type="protein sequence ID" value="ORY43647.1"/>
    <property type="molecule type" value="Genomic_DNA"/>
</dbReference>
<feature type="compositionally biased region" description="Low complexity" evidence="1">
    <location>
        <begin position="1"/>
        <end position="16"/>
    </location>
</feature>
<evidence type="ECO:0000256" key="2">
    <source>
        <dbReference type="SAM" id="Phobius"/>
    </source>
</evidence>
<feature type="non-terminal residue" evidence="3">
    <location>
        <position position="1"/>
    </location>
</feature>
<feature type="region of interest" description="Disordered" evidence="1">
    <location>
        <begin position="1"/>
        <end position="85"/>
    </location>
</feature>
<dbReference type="OrthoDB" id="10380833at2759"/>
<gene>
    <name evidence="3" type="ORF">BCR33DRAFT_717336</name>
</gene>
<sequence length="310" mass="34279">NNNVNPAPTTTTTPSPIATPHPPSPLLATVSAESESASPIRSQSQSQSDSDSATLLGESESRPPANVADSAELDGSDDSAEVSPSPPRLVAAIHLKYSPTEKRFFSPAFPPELEGLISNYVYSKRIGVINKDIGNMLFLRDYTPIWRTVLIFFFSAFSIILAFLKVNGNSMGTWVVVFLCIVFLISLSYYKSFKCDRVMNAHLEKFTKEDTHIKLKWSLTKAPPSPFLTLSWTKAQAEVPRTIEIRYIKLHSDECEFLPAYSPEYTCCVDMTNEENGEIPLSVTRCPSYRTIALNLNPIPTPASAPRVIV</sequence>
<accession>A0A1Y2C9R5</accession>
<keyword evidence="2" id="KW-0472">Membrane</keyword>
<protein>
    <submittedName>
        <fullName evidence="3">Uncharacterized protein</fullName>
    </submittedName>
</protein>
<evidence type="ECO:0000313" key="4">
    <source>
        <dbReference type="Proteomes" id="UP000193642"/>
    </source>
</evidence>
<feature type="compositionally biased region" description="Polar residues" evidence="1">
    <location>
        <begin position="31"/>
        <end position="41"/>
    </location>
</feature>
<dbReference type="AlphaFoldDB" id="A0A1Y2C9R5"/>
<keyword evidence="4" id="KW-1185">Reference proteome</keyword>
<evidence type="ECO:0000313" key="3">
    <source>
        <dbReference type="EMBL" id="ORY43647.1"/>
    </source>
</evidence>
<reference evidence="3 4" key="1">
    <citation type="submission" date="2016-07" db="EMBL/GenBank/DDBJ databases">
        <title>Pervasive Adenine N6-methylation of Active Genes in Fungi.</title>
        <authorList>
            <consortium name="DOE Joint Genome Institute"/>
            <person name="Mondo S.J."/>
            <person name="Dannebaum R.O."/>
            <person name="Kuo R.C."/>
            <person name="Labutti K."/>
            <person name="Haridas S."/>
            <person name="Kuo A."/>
            <person name="Salamov A."/>
            <person name="Ahrendt S.R."/>
            <person name="Lipzen A."/>
            <person name="Sullivan W."/>
            <person name="Andreopoulos W.B."/>
            <person name="Clum A."/>
            <person name="Lindquist E."/>
            <person name="Daum C."/>
            <person name="Ramamoorthy G.K."/>
            <person name="Gryganskyi A."/>
            <person name="Culley D."/>
            <person name="Magnuson J.K."/>
            <person name="James T.Y."/>
            <person name="O'Malley M.A."/>
            <person name="Stajich J.E."/>
            <person name="Spatafora J.W."/>
            <person name="Visel A."/>
            <person name="Grigoriev I.V."/>
        </authorList>
    </citation>
    <scope>NUCLEOTIDE SEQUENCE [LARGE SCALE GENOMIC DNA]</scope>
    <source>
        <strain evidence="3 4">JEL800</strain>
    </source>
</reference>
<feature type="transmembrane region" description="Helical" evidence="2">
    <location>
        <begin position="171"/>
        <end position="190"/>
    </location>
</feature>
<keyword evidence="2" id="KW-1133">Transmembrane helix</keyword>
<feature type="compositionally biased region" description="Acidic residues" evidence="1">
    <location>
        <begin position="71"/>
        <end position="80"/>
    </location>
</feature>
<proteinExistence type="predicted"/>
<feature type="transmembrane region" description="Helical" evidence="2">
    <location>
        <begin position="145"/>
        <end position="165"/>
    </location>
</feature>
<organism evidence="3 4">
    <name type="scientific">Rhizoclosmatium globosum</name>
    <dbReference type="NCBI Taxonomy" id="329046"/>
    <lineage>
        <taxon>Eukaryota</taxon>
        <taxon>Fungi</taxon>
        <taxon>Fungi incertae sedis</taxon>
        <taxon>Chytridiomycota</taxon>
        <taxon>Chytridiomycota incertae sedis</taxon>
        <taxon>Chytridiomycetes</taxon>
        <taxon>Chytridiales</taxon>
        <taxon>Chytriomycetaceae</taxon>
        <taxon>Rhizoclosmatium</taxon>
    </lineage>
</organism>
<keyword evidence="2" id="KW-0812">Transmembrane</keyword>
<feature type="compositionally biased region" description="Low complexity" evidence="1">
    <location>
        <begin position="42"/>
        <end position="52"/>
    </location>
</feature>
<comment type="caution">
    <text evidence="3">The sequence shown here is derived from an EMBL/GenBank/DDBJ whole genome shotgun (WGS) entry which is preliminary data.</text>
</comment>
<evidence type="ECO:0000256" key="1">
    <source>
        <dbReference type="SAM" id="MobiDB-lite"/>
    </source>
</evidence>
<dbReference type="Proteomes" id="UP000193642">
    <property type="component" value="Unassembled WGS sequence"/>
</dbReference>